<organism evidence="2 3">
    <name type="scientific">Variovorax humicola</name>
    <dbReference type="NCBI Taxonomy" id="1769758"/>
    <lineage>
        <taxon>Bacteria</taxon>
        <taxon>Pseudomonadati</taxon>
        <taxon>Pseudomonadota</taxon>
        <taxon>Betaproteobacteria</taxon>
        <taxon>Burkholderiales</taxon>
        <taxon>Comamonadaceae</taxon>
        <taxon>Variovorax</taxon>
    </lineage>
</organism>
<evidence type="ECO:0000313" key="3">
    <source>
        <dbReference type="Proteomes" id="UP001363010"/>
    </source>
</evidence>
<evidence type="ECO:0000313" key="2">
    <source>
        <dbReference type="EMBL" id="MEJ8827214.1"/>
    </source>
</evidence>
<accession>A0ABU8WAY3</accession>
<feature type="region of interest" description="Disordered" evidence="1">
    <location>
        <begin position="74"/>
        <end position="93"/>
    </location>
</feature>
<evidence type="ECO:0000256" key="1">
    <source>
        <dbReference type="SAM" id="MobiDB-lite"/>
    </source>
</evidence>
<comment type="caution">
    <text evidence="2">The sequence shown here is derived from an EMBL/GenBank/DDBJ whole genome shotgun (WGS) entry which is preliminary data.</text>
</comment>
<sequence length="265" mass="30183">MVLPILVPGALAPETPLPGKVIQALWARVLAAGQRRRGANTVVRSTHGSPKVGSRDKLVHQWRRACRMPTRWARKWQAHAPRPPRPAGLPTPTSLEQQELQSECKRLMRLWLRNRRARMSRANRQAIRLATQPGNLRKAPIMMDATFADAAVWLLAAMHWWGHRDPGSIDMKPSHAPTGLMWWLTAYKPSVQLNCPREILGVLPLTMDRMEHRIRELVSTMIFRKGAVALLPELLLSMHPGLCYRTPSQYVDRRVLVHRGAEMDE</sequence>
<keyword evidence="3" id="KW-1185">Reference proteome</keyword>
<reference evidence="2 3" key="1">
    <citation type="submission" date="2024-03" db="EMBL/GenBank/DDBJ databases">
        <title>Novel species of the genus Variovorax.</title>
        <authorList>
            <person name="Liu Q."/>
            <person name="Xin Y.-H."/>
        </authorList>
    </citation>
    <scope>NUCLEOTIDE SEQUENCE [LARGE SCALE GENOMIC DNA]</scope>
    <source>
        <strain evidence="2 3">KACC 18501</strain>
    </source>
</reference>
<dbReference type="Proteomes" id="UP001363010">
    <property type="component" value="Unassembled WGS sequence"/>
</dbReference>
<dbReference type="EMBL" id="JBBKZV010000056">
    <property type="protein sequence ID" value="MEJ8827214.1"/>
    <property type="molecule type" value="Genomic_DNA"/>
</dbReference>
<protein>
    <submittedName>
        <fullName evidence="2">Uncharacterized protein</fullName>
    </submittedName>
</protein>
<dbReference type="RefSeq" id="WP_340368243.1">
    <property type="nucleotide sequence ID" value="NZ_JBBKZV010000056.1"/>
</dbReference>
<proteinExistence type="predicted"/>
<gene>
    <name evidence="2" type="ORF">WKW80_35410</name>
</gene>
<feature type="region of interest" description="Disordered" evidence="1">
    <location>
        <begin position="37"/>
        <end position="58"/>
    </location>
</feature>
<name>A0ABU8WAY3_9BURK</name>